<dbReference type="GO" id="GO:0006313">
    <property type="term" value="P:DNA transposition"/>
    <property type="evidence" value="ECO:0007669"/>
    <property type="project" value="InterPro"/>
</dbReference>
<dbReference type="STRING" id="1122195.SAMN02745164_01212"/>
<reference evidence="2" key="1">
    <citation type="submission" date="2016-11" db="EMBL/GenBank/DDBJ databases">
        <authorList>
            <person name="Varghese N."/>
            <person name="Submissions S."/>
        </authorList>
    </citation>
    <scope>NUCLEOTIDE SEQUENCE [LARGE SCALE GENOMIC DNA]</scope>
    <source>
        <strain evidence="2">DSM 16785</strain>
    </source>
</reference>
<accession>A0A1M4WNH8</accession>
<evidence type="ECO:0000259" key="1">
    <source>
        <dbReference type="Pfam" id="PF02371"/>
    </source>
</evidence>
<gene>
    <name evidence="2" type="ORF">SAMN02745164_01212</name>
</gene>
<dbReference type="RefSeq" id="WP_143148336.1">
    <property type="nucleotide sequence ID" value="NZ_FQUI01000017.1"/>
</dbReference>
<dbReference type="InterPro" id="IPR003346">
    <property type="entry name" value="Transposase_20"/>
</dbReference>
<dbReference type="Proteomes" id="UP000184334">
    <property type="component" value="Unassembled WGS sequence"/>
</dbReference>
<dbReference type="GO" id="GO:0004803">
    <property type="term" value="F:transposase activity"/>
    <property type="evidence" value="ECO:0007669"/>
    <property type="project" value="InterPro"/>
</dbReference>
<keyword evidence="3" id="KW-1185">Reference proteome</keyword>
<dbReference type="OrthoDB" id="9811278at2"/>
<organism evidence="2 3">
    <name type="scientific">Marinitoga hydrogenitolerans (strain DSM 16785 / JCM 12826 / AT1271)</name>
    <dbReference type="NCBI Taxonomy" id="1122195"/>
    <lineage>
        <taxon>Bacteria</taxon>
        <taxon>Thermotogati</taxon>
        <taxon>Thermotogota</taxon>
        <taxon>Thermotogae</taxon>
        <taxon>Petrotogales</taxon>
        <taxon>Petrotogaceae</taxon>
        <taxon>Marinitoga</taxon>
    </lineage>
</organism>
<proteinExistence type="predicted"/>
<comment type="caution">
    <text evidence="2">The sequence shown here is derived from an EMBL/GenBank/DDBJ whole genome shotgun (WGS) entry which is preliminary data.</text>
</comment>
<feature type="non-terminal residue" evidence="2">
    <location>
        <position position="1"/>
    </location>
</feature>
<dbReference type="GO" id="GO:0003677">
    <property type="term" value="F:DNA binding"/>
    <property type="evidence" value="ECO:0007669"/>
    <property type="project" value="InterPro"/>
</dbReference>
<name>A0A1M4WNH8_MARH1</name>
<evidence type="ECO:0000313" key="3">
    <source>
        <dbReference type="Proteomes" id="UP000184334"/>
    </source>
</evidence>
<dbReference type="Pfam" id="PF02371">
    <property type="entry name" value="Transposase_20"/>
    <property type="match status" value="1"/>
</dbReference>
<protein>
    <submittedName>
        <fullName evidence="2">Transposase IS116/IS110/IS902 family protein</fullName>
    </submittedName>
</protein>
<dbReference type="EMBL" id="FQUI01000017">
    <property type="protein sequence ID" value="SHE82603.1"/>
    <property type="molecule type" value="Genomic_DNA"/>
</dbReference>
<dbReference type="AlphaFoldDB" id="A0A1M4WNH8"/>
<evidence type="ECO:0000313" key="2">
    <source>
        <dbReference type="EMBL" id="SHE82603.1"/>
    </source>
</evidence>
<sequence length="72" mass="8731">LTKKGNKYLRTYLILAANSLRYHNPIFKEYYWKKFNESNSHRHMRALVLSGRKLVNLIFYLLKNNVPYIPMK</sequence>
<feature type="domain" description="Transposase IS116/IS110/IS902 C-terminal" evidence="1">
    <location>
        <begin position="1"/>
        <end position="31"/>
    </location>
</feature>